<dbReference type="GO" id="GO:0071008">
    <property type="term" value="C:U2-type post-mRNA release spliceosomal complex"/>
    <property type="evidence" value="ECO:0007669"/>
    <property type="project" value="InterPro"/>
</dbReference>
<dbReference type="InterPro" id="IPR028211">
    <property type="entry name" value="Ntr2"/>
</dbReference>
<evidence type="ECO:0000256" key="1">
    <source>
        <dbReference type="ARBA" id="ARBA00004123"/>
    </source>
</evidence>
<evidence type="ECO:0000313" key="5">
    <source>
        <dbReference type="Proteomes" id="UP001174694"/>
    </source>
</evidence>
<evidence type="ECO:0000256" key="2">
    <source>
        <dbReference type="ARBA" id="ARBA00023242"/>
    </source>
</evidence>
<dbReference type="Pfam" id="PF15458">
    <property type="entry name" value="NTR2"/>
    <property type="match status" value="1"/>
</dbReference>
<feature type="region of interest" description="Disordered" evidence="3">
    <location>
        <begin position="294"/>
        <end position="364"/>
    </location>
</feature>
<dbReference type="Proteomes" id="UP001174694">
    <property type="component" value="Unassembled WGS sequence"/>
</dbReference>
<feature type="region of interest" description="Disordered" evidence="3">
    <location>
        <begin position="1"/>
        <end position="48"/>
    </location>
</feature>
<dbReference type="EMBL" id="JANBVO010000048">
    <property type="protein sequence ID" value="KAJ9133715.1"/>
    <property type="molecule type" value="Genomic_DNA"/>
</dbReference>
<gene>
    <name evidence="4" type="ORF">NKR23_g10572</name>
</gene>
<keyword evidence="2" id="KW-0539">Nucleus</keyword>
<organism evidence="4 5">
    <name type="scientific">Pleurostoma richardsiae</name>
    <dbReference type="NCBI Taxonomy" id="41990"/>
    <lineage>
        <taxon>Eukaryota</taxon>
        <taxon>Fungi</taxon>
        <taxon>Dikarya</taxon>
        <taxon>Ascomycota</taxon>
        <taxon>Pezizomycotina</taxon>
        <taxon>Sordariomycetes</taxon>
        <taxon>Sordariomycetidae</taxon>
        <taxon>Calosphaeriales</taxon>
        <taxon>Pleurostomataceae</taxon>
        <taxon>Pleurostoma</taxon>
    </lineage>
</organism>
<comment type="subcellular location">
    <subcellularLocation>
        <location evidence="1">Nucleus</location>
    </subcellularLocation>
</comment>
<keyword evidence="5" id="KW-1185">Reference proteome</keyword>
<feature type="compositionally biased region" description="Polar residues" evidence="3">
    <location>
        <begin position="467"/>
        <end position="480"/>
    </location>
</feature>
<feature type="compositionally biased region" description="Basic residues" evidence="3">
    <location>
        <begin position="1"/>
        <end position="12"/>
    </location>
</feature>
<comment type="caution">
    <text evidence="4">The sequence shown here is derived from an EMBL/GenBank/DDBJ whole genome shotgun (WGS) entry which is preliminary data.</text>
</comment>
<feature type="region of interest" description="Disordered" evidence="3">
    <location>
        <begin position="68"/>
        <end position="168"/>
    </location>
</feature>
<dbReference type="AlphaFoldDB" id="A0AA38R2N9"/>
<reference evidence="4" key="1">
    <citation type="submission" date="2022-07" db="EMBL/GenBank/DDBJ databases">
        <title>Fungi with potential for degradation of polypropylene.</title>
        <authorList>
            <person name="Gostincar C."/>
        </authorList>
    </citation>
    <scope>NUCLEOTIDE SEQUENCE</scope>
    <source>
        <strain evidence="4">EXF-13308</strain>
    </source>
</reference>
<dbReference type="PANTHER" id="PTHR12214:SF0">
    <property type="entry name" value="LD29489P"/>
    <property type="match status" value="1"/>
</dbReference>
<evidence type="ECO:0000256" key="3">
    <source>
        <dbReference type="SAM" id="MobiDB-lite"/>
    </source>
</evidence>
<dbReference type="PANTHER" id="PTHR12214">
    <property type="entry name" value="GC-RICH SEQUENCE DNA-BINDING FACTOR"/>
    <property type="match status" value="1"/>
</dbReference>
<feature type="compositionally biased region" description="Basic and acidic residues" evidence="3">
    <location>
        <begin position="330"/>
        <end position="340"/>
    </location>
</feature>
<evidence type="ECO:0000313" key="4">
    <source>
        <dbReference type="EMBL" id="KAJ9133715.1"/>
    </source>
</evidence>
<feature type="compositionally biased region" description="Acidic residues" evidence="3">
    <location>
        <begin position="320"/>
        <end position="329"/>
    </location>
</feature>
<sequence>MSTFAAKRKARKIQVAEDDGDLAAPVAVDEEPMTDAPPAPSVKFSRKPFKQSALRKSINFNDVEELGGATASSATSAATEEEESGAPVVIRPAIGRSGSVKTKKRQSTSSRLSFGPSESGAGDDGGEVFTPKKSSLGHRALENNALRRSLSGRLPTRAVGGDDERPRYSKEYLDELQSSTPNTPQNIASLRIDDDEMELDASELEGAVVVPSADLAPATATTARHIPSAAEIREKKERRARLALEQGAYDEDEEDEDGYISLLPKKKDESRLIAEDEDLGEGYDEYVEDGGLSLGKKAEREAQKRHRQEMAELINAAEGGSDEEEDDSEAERRAAYEEAQTRAAMDGLHRPEDNYEDLNGDGRMVVPKMKPLPDLGECLAKMRELVQGMEDQVLAKRKRILALEKEKEEILSREAEVQGVLDKAGAKYQAVLSSNAEAAKAVSQSPLRPQFPGITGDLPVERGLESFGTTPTTRPSLDDA</sequence>
<proteinExistence type="predicted"/>
<feature type="region of interest" description="Disordered" evidence="3">
    <location>
        <begin position="440"/>
        <end position="480"/>
    </location>
</feature>
<protein>
    <submittedName>
        <fullName evidence="4">Nineteen complex-related protein 2 domain-containing protein</fullName>
    </submittedName>
</protein>
<dbReference type="GO" id="GO:0000390">
    <property type="term" value="P:spliceosomal complex disassembly"/>
    <property type="evidence" value="ECO:0007669"/>
    <property type="project" value="InterPro"/>
</dbReference>
<dbReference type="GO" id="GO:0003677">
    <property type="term" value="F:DNA binding"/>
    <property type="evidence" value="ECO:0007669"/>
    <property type="project" value="InterPro"/>
</dbReference>
<dbReference type="InterPro" id="IPR012890">
    <property type="entry name" value="GCFC2-like"/>
</dbReference>
<accession>A0AA38R2N9</accession>
<feature type="compositionally biased region" description="Low complexity" evidence="3">
    <location>
        <begin position="68"/>
        <end position="78"/>
    </location>
</feature>
<name>A0AA38R2N9_9PEZI</name>